<keyword evidence="5" id="KW-1185">Reference proteome</keyword>
<dbReference type="GO" id="GO:0051604">
    <property type="term" value="P:protein maturation"/>
    <property type="evidence" value="ECO:0007669"/>
    <property type="project" value="TreeGrafter"/>
</dbReference>
<dbReference type="RefSeq" id="WP_083984352.1">
    <property type="nucleotide sequence ID" value="NZ_CP011541.1"/>
</dbReference>
<dbReference type="SUPFAM" id="SSF56042">
    <property type="entry name" value="PurM C-terminal domain-like"/>
    <property type="match status" value="1"/>
</dbReference>
<feature type="domain" description="PurM-like C-terminal" evidence="3">
    <location>
        <begin position="195"/>
        <end position="344"/>
    </location>
</feature>
<proteinExistence type="inferred from homology"/>
<feature type="domain" description="PurM-like N-terminal" evidence="2">
    <location>
        <begin position="76"/>
        <end position="183"/>
    </location>
</feature>
<dbReference type="SUPFAM" id="SSF55326">
    <property type="entry name" value="PurM N-terminal domain-like"/>
    <property type="match status" value="1"/>
</dbReference>
<dbReference type="Pfam" id="PF00586">
    <property type="entry name" value="AIRS"/>
    <property type="match status" value="1"/>
</dbReference>
<dbReference type="STRING" id="1050174.CEPID_03115"/>
<dbReference type="InterPro" id="IPR010918">
    <property type="entry name" value="PurM-like_C_dom"/>
</dbReference>
<protein>
    <submittedName>
        <fullName evidence="4">Hydrogenase maturation protein, carbamoyl dehydratase HypE</fullName>
    </submittedName>
</protein>
<dbReference type="PANTHER" id="PTHR30303">
    <property type="entry name" value="HYDROGENASE ISOENZYMES FORMATION PROTEIN HYPE"/>
    <property type="match status" value="1"/>
</dbReference>
<dbReference type="AlphaFoldDB" id="A0A0G3GSH2"/>
<sequence>MDPKNRLNEDESRVNLNISKVRSRPFRLLEDRVTLAHGAGGKSSAALVEQVFFDAYGNDLLAQGGDSSVVTAASLIDAHGSSIAMSTDSYVVNPIEFPGGNIGELAINGTVNDLSVAGAVPKLISVAFILEEGLEFSELRRIVLSMKEAADKAGVVIATGDTKVVPKGAGDKVYITTAGIGVIPPSRILGFDQIQVGDRIIVSGPIADHGMAVMMARGDLAIEAPIESDTQAVNGLVEALIEAADVRWMRDATRGGLATSMNEMARATGLAAVLEDSKIPVRDMTRGACDMLGIDPLYVANEGTFAAVVSEETADAAVAALREAGAEGACIIGRVEAQPAASVVLVTGFGGTRMVDMLVGDPLPRIC</sequence>
<dbReference type="Gene3D" id="3.30.1330.10">
    <property type="entry name" value="PurM-like, N-terminal domain"/>
    <property type="match status" value="1"/>
</dbReference>
<comment type="similarity">
    <text evidence="1">Belongs to the HypE family.</text>
</comment>
<dbReference type="NCBIfam" id="TIGR02124">
    <property type="entry name" value="hypE"/>
    <property type="match status" value="1"/>
</dbReference>
<evidence type="ECO:0000259" key="2">
    <source>
        <dbReference type="Pfam" id="PF00586"/>
    </source>
</evidence>
<dbReference type="KEGG" id="cei:CEPID_03115"/>
<dbReference type="InterPro" id="IPR016188">
    <property type="entry name" value="PurM-like_N"/>
</dbReference>
<dbReference type="OrthoDB" id="9801934at2"/>
<dbReference type="PANTHER" id="PTHR30303:SF0">
    <property type="entry name" value="CARBAMOYL DEHYDRATASE HYPE"/>
    <property type="match status" value="1"/>
</dbReference>
<accession>A0A0G3GSH2</accession>
<dbReference type="Gene3D" id="3.90.650.10">
    <property type="entry name" value="PurM-like C-terminal domain"/>
    <property type="match status" value="1"/>
</dbReference>
<reference evidence="4 5" key="1">
    <citation type="submission" date="2015-05" db="EMBL/GenBank/DDBJ databases">
        <title>Complete genome sequence of Corynebacterium epidermidicanis DSM 45586, isolated from the skin of a dog suffering from pruritus.</title>
        <authorList>
            <person name="Ruckert C."/>
            <person name="Albersmeier A."/>
            <person name="Winkler A."/>
            <person name="Tauch A."/>
        </authorList>
    </citation>
    <scope>NUCLEOTIDE SEQUENCE [LARGE SCALE GENOMIC DNA]</scope>
    <source>
        <strain evidence="4 5">DSM 45586</strain>
    </source>
</reference>
<dbReference type="PATRIC" id="fig|1050174.4.peg.634"/>
<gene>
    <name evidence="4" type="primary">hypE</name>
    <name evidence="4" type="ORF">CEPID_03115</name>
</gene>
<organism evidence="4 5">
    <name type="scientific">Corynebacterium epidermidicanis</name>
    <dbReference type="NCBI Taxonomy" id="1050174"/>
    <lineage>
        <taxon>Bacteria</taxon>
        <taxon>Bacillati</taxon>
        <taxon>Actinomycetota</taxon>
        <taxon>Actinomycetes</taxon>
        <taxon>Mycobacteriales</taxon>
        <taxon>Corynebacteriaceae</taxon>
        <taxon>Corynebacterium</taxon>
    </lineage>
</organism>
<dbReference type="InterPro" id="IPR036921">
    <property type="entry name" value="PurM-like_N_sf"/>
</dbReference>
<dbReference type="EMBL" id="CP011541">
    <property type="protein sequence ID" value="AKK02503.1"/>
    <property type="molecule type" value="Genomic_DNA"/>
</dbReference>
<dbReference type="Proteomes" id="UP000035368">
    <property type="component" value="Chromosome"/>
</dbReference>
<dbReference type="Pfam" id="PF02769">
    <property type="entry name" value="AIRS_C"/>
    <property type="match status" value="1"/>
</dbReference>
<dbReference type="InterPro" id="IPR011854">
    <property type="entry name" value="HypE"/>
</dbReference>
<dbReference type="PIRSF" id="PIRSF005644">
    <property type="entry name" value="Hdrgns_mtr_HypE"/>
    <property type="match status" value="1"/>
</dbReference>
<name>A0A0G3GSH2_9CORY</name>
<evidence type="ECO:0000313" key="5">
    <source>
        <dbReference type="Proteomes" id="UP000035368"/>
    </source>
</evidence>
<dbReference type="InterPro" id="IPR036676">
    <property type="entry name" value="PurM-like_C_sf"/>
</dbReference>
<evidence type="ECO:0000256" key="1">
    <source>
        <dbReference type="ARBA" id="ARBA00006243"/>
    </source>
</evidence>
<evidence type="ECO:0000313" key="4">
    <source>
        <dbReference type="EMBL" id="AKK02503.1"/>
    </source>
</evidence>
<evidence type="ECO:0000259" key="3">
    <source>
        <dbReference type="Pfam" id="PF02769"/>
    </source>
</evidence>
<dbReference type="CDD" id="cd02197">
    <property type="entry name" value="HypE"/>
    <property type="match status" value="1"/>
</dbReference>